<dbReference type="AlphaFoldDB" id="K9WH39"/>
<evidence type="ECO:0000313" key="2">
    <source>
        <dbReference type="Proteomes" id="UP000010471"/>
    </source>
</evidence>
<dbReference type="Proteomes" id="UP000010471">
    <property type="component" value="Chromosome"/>
</dbReference>
<keyword evidence="2" id="KW-1185">Reference proteome</keyword>
<dbReference type="HOGENOM" id="CLU_111901_0_0_3"/>
<protein>
    <submittedName>
        <fullName evidence="1">Uncharacterized protein</fullName>
    </submittedName>
</protein>
<proteinExistence type="predicted"/>
<evidence type="ECO:0000313" key="1">
    <source>
        <dbReference type="EMBL" id="AFZ19730.1"/>
    </source>
</evidence>
<gene>
    <name evidence="1" type="ORF">Mic7113_4025</name>
</gene>
<accession>K9WH39</accession>
<reference evidence="1 2" key="1">
    <citation type="submission" date="2012-06" db="EMBL/GenBank/DDBJ databases">
        <title>Finished chromosome of genome of Microcoleus sp. PCC 7113.</title>
        <authorList>
            <consortium name="US DOE Joint Genome Institute"/>
            <person name="Gugger M."/>
            <person name="Coursin T."/>
            <person name="Rippka R."/>
            <person name="Tandeau De Marsac N."/>
            <person name="Huntemann M."/>
            <person name="Wei C.-L."/>
            <person name="Han J."/>
            <person name="Detter J.C."/>
            <person name="Han C."/>
            <person name="Tapia R."/>
            <person name="Chen A."/>
            <person name="Kyrpides N."/>
            <person name="Mavromatis K."/>
            <person name="Markowitz V."/>
            <person name="Szeto E."/>
            <person name="Ivanova N."/>
            <person name="Pagani I."/>
            <person name="Pati A."/>
            <person name="Goodwin L."/>
            <person name="Nordberg H.P."/>
            <person name="Cantor M.N."/>
            <person name="Hua S.X."/>
            <person name="Woyke T."/>
            <person name="Kerfeld C.A."/>
        </authorList>
    </citation>
    <scope>NUCLEOTIDE SEQUENCE [LARGE SCALE GENOMIC DNA]</scope>
    <source>
        <strain evidence="1 2">PCC 7113</strain>
    </source>
</reference>
<name>K9WH39_9CYAN</name>
<dbReference type="KEGG" id="mic:Mic7113_4025"/>
<dbReference type="EMBL" id="CP003630">
    <property type="protein sequence ID" value="AFZ19730.1"/>
    <property type="molecule type" value="Genomic_DNA"/>
</dbReference>
<dbReference type="eggNOG" id="ENOG5032UV7">
    <property type="taxonomic scope" value="Bacteria"/>
</dbReference>
<sequence>MRFLRKCIHISAMAIQCSIQLDEVSNSNIFDSETDLKEPQAVIASPDWDVAEFDSNLVVIRPSSICLNLEDLKCFEVVDRQFHHYGITFENAIALQPSNPAYPPPQTGTTVLMGAPKSGWLEVAFLNPVHQFCCHVTSSQRMLLSAYDHQNKLLIRSSLSKANLAGSDSPIPPNASFKIEVPNISRITFYAFDGQLTLSDLSFSL</sequence>
<organism evidence="1 2">
    <name type="scientific">Allocoleopsis franciscana PCC 7113</name>
    <dbReference type="NCBI Taxonomy" id="1173027"/>
    <lineage>
        <taxon>Bacteria</taxon>
        <taxon>Bacillati</taxon>
        <taxon>Cyanobacteriota</taxon>
        <taxon>Cyanophyceae</taxon>
        <taxon>Coleofasciculales</taxon>
        <taxon>Coleofasciculaceae</taxon>
        <taxon>Allocoleopsis</taxon>
        <taxon>Allocoleopsis franciscana</taxon>
    </lineage>
</organism>
<dbReference type="PATRIC" id="fig|1173027.3.peg.4443"/>